<reference evidence="12" key="1">
    <citation type="journal article" date="2016" name="Nat. Commun.">
        <title>Genome analysis of three Pneumocystis species reveals adaptation mechanisms to life exclusively in mammalian hosts.</title>
        <authorList>
            <person name="Ma L."/>
            <person name="Chen Z."/>
            <person name="Huang D.W."/>
            <person name="Kutty G."/>
            <person name="Ishihara M."/>
            <person name="Wang H."/>
            <person name="Abouelleil A."/>
            <person name="Bishop L."/>
            <person name="Davey E."/>
            <person name="Deng R."/>
            <person name="Deng X."/>
            <person name="Fan L."/>
            <person name="Fantoni G."/>
            <person name="Fitzgerald M."/>
            <person name="Gogineni E."/>
            <person name="Goldberg J.M."/>
            <person name="Handley G."/>
            <person name="Hu X."/>
            <person name="Huber C."/>
            <person name="Jiao X."/>
            <person name="Jones K."/>
            <person name="Levin J.Z."/>
            <person name="Liu Y."/>
            <person name="Macdonald P."/>
            <person name="Melnikov A."/>
            <person name="Raley C."/>
            <person name="Sassi M."/>
            <person name="Sherman B.T."/>
            <person name="Song X."/>
            <person name="Sykes S."/>
            <person name="Tran B."/>
            <person name="Walsh L."/>
            <person name="Xia Y."/>
            <person name="Yang J."/>
            <person name="Young S."/>
            <person name="Zeng Q."/>
            <person name="Zheng X."/>
            <person name="Stephens R."/>
            <person name="Nusbaum C."/>
            <person name="Birren B.W."/>
            <person name="Azadi P."/>
            <person name="Lempicki R.A."/>
            <person name="Cuomo C.A."/>
            <person name="Kovacs J.A."/>
        </authorList>
    </citation>
    <scope>NUCLEOTIDE SEQUENCE [LARGE SCALE GENOMIC DNA]</scope>
    <source>
        <strain evidence="12">RU7</strain>
    </source>
</reference>
<feature type="compositionally biased region" description="Polar residues" evidence="7">
    <location>
        <begin position="101"/>
        <end position="118"/>
    </location>
</feature>
<proteinExistence type="predicted"/>
<dbReference type="GO" id="GO:0005637">
    <property type="term" value="C:nuclear inner membrane"/>
    <property type="evidence" value="ECO:0007669"/>
    <property type="project" value="UniProtKB-SubCell"/>
</dbReference>
<dbReference type="GO" id="GO:0005783">
    <property type="term" value="C:endoplasmic reticulum"/>
    <property type="evidence" value="ECO:0007669"/>
    <property type="project" value="TreeGrafter"/>
</dbReference>
<accession>A0A0W4ZGS2</accession>
<dbReference type="InterPro" id="IPR041885">
    <property type="entry name" value="MAN1_winged_helix_dom"/>
</dbReference>
<dbReference type="GO" id="GO:0071763">
    <property type="term" value="P:nuclear membrane organization"/>
    <property type="evidence" value="ECO:0007669"/>
    <property type="project" value="TreeGrafter"/>
</dbReference>
<evidence type="ECO:0000256" key="8">
    <source>
        <dbReference type="SAM" id="Phobius"/>
    </source>
</evidence>
<evidence type="ECO:0000313" key="12">
    <source>
        <dbReference type="Proteomes" id="UP000053447"/>
    </source>
</evidence>
<evidence type="ECO:0000256" key="3">
    <source>
        <dbReference type="ARBA" id="ARBA00022692"/>
    </source>
</evidence>
<feature type="region of interest" description="Disordered" evidence="7">
    <location>
        <begin position="55"/>
        <end position="124"/>
    </location>
</feature>
<dbReference type="GO" id="GO:0003682">
    <property type="term" value="F:chromatin binding"/>
    <property type="evidence" value="ECO:0007669"/>
    <property type="project" value="InterPro"/>
</dbReference>
<dbReference type="VEuPathDB" id="FungiDB:T551_03083"/>
<protein>
    <recommendedName>
        <fullName evidence="13">Man1/Src1 C-terminal domain-containing protein</fullName>
    </recommendedName>
</protein>
<gene>
    <name evidence="11" type="ORF">T551_03083</name>
</gene>
<dbReference type="RefSeq" id="XP_018228554.1">
    <property type="nucleotide sequence ID" value="XM_018375346.1"/>
</dbReference>
<keyword evidence="4 8" id="KW-1133">Transmembrane helix</keyword>
<evidence type="ECO:0000256" key="7">
    <source>
        <dbReference type="SAM" id="MobiDB-lite"/>
    </source>
</evidence>
<keyword evidence="3 8" id="KW-0812">Transmembrane</keyword>
<dbReference type="STRING" id="1408657.A0A0W4ZGS2"/>
<comment type="caution">
    <text evidence="11">The sequence shown here is derived from an EMBL/GenBank/DDBJ whole genome shotgun (WGS) entry which is preliminary data.</text>
</comment>
<dbReference type="InterPro" id="IPR025856">
    <property type="entry name" value="HeH/LEM_domain"/>
</dbReference>
<dbReference type="PANTHER" id="PTHR47808:SF2">
    <property type="entry name" value="LEM DOMAIN-CONTAINING PROTEIN 2"/>
    <property type="match status" value="1"/>
</dbReference>
<dbReference type="CDD" id="cd12935">
    <property type="entry name" value="LEM_like"/>
    <property type="match status" value="1"/>
</dbReference>
<evidence type="ECO:0000256" key="2">
    <source>
        <dbReference type="ARBA" id="ARBA00022553"/>
    </source>
</evidence>
<dbReference type="Pfam" id="PF09402">
    <property type="entry name" value="MSC"/>
    <property type="match status" value="1"/>
</dbReference>
<dbReference type="AlphaFoldDB" id="A0A0W4ZGS2"/>
<dbReference type="OrthoDB" id="2503928at2759"/>
<evidence type="ECO:0000256" key="1">
    <source>
        <dbReference type="ARBA" id="ARBA00004540"/>
    </source>
</evidence>
<feature type="transmembrane region" description="Helical" evidence="8">
    <location>
        <begin position="527"/>
        <end position="550"/>
    </location>
</feature>
<dbReference type="EMBL" id="LFWA01000014">
    <property type="protein sequence ID" value="KTW27584.1"/>
    <property type="molecule type" value="Genomic_DNA"/>
</dbReference>
<dbReference type="Proteomes" id="UP000053447">
    <property type="component" value="Unassembled WGS sequence"/>
</dbReference>
<organism evidence="11 12">
    <name type="scientific">Pneumocystis jirovecii (strain RU7)</name>
    <name type="common">Human pneumocystis pneumonia agent</name>
    <dbReference type="NCBI Taxonomy" id="1408657"/>
    <lineage>
        <taxon>Eukaryota</taxon>
        <taxon>Fungi</taxon>
        <taxon>Dikarya</taxon>
        <taxon>Ascomycota</taxon>
        <taxon>Taphrinomycotina</taxon>
        <taxon>Pneumocystomycetes</taxon>
        <taxon>Pneumocystaceae</taxon>
        <taxon>Pneumocystis</taxon>
    </lineage>
</organism>
<sequence length="652" mass="75495">MSNDYLDEHFDVKSLRIADLRRILLEHDVDYPSSAKKQVLLDLFHKHVFSQQKAVAATKQHTKDSIRDKNEEDSNIKRVKQKNSKRTALESSETLKDSSSIRRSNTRGSLRRSASTHTVEIKEQPLEKSCSKDVFSSENPFQKGSPLCEIDTSSVPLLRSIDESLSNTSKFTSGASVKDSVVYANSHVPSKTQIRPPPNVNVSYSKPQKFMAKIEDLKTSKQFYTMAIHKDLNVHTNTSHAFQDNDSLRKNISFQTQADREKISDADQIRNNLDISEKKIASNVNKDSYVSYNSKIDSKHFKKFSFIKFFLIFVFGMILLILAAIWREETIRLGYCNVETEVIPSMYSSIREKLPQILLKNVLIYCRPCPNHAICYSNYKLLCEKDYILTPNIFSINGLIPIPPSCMPDTEKLRKVHIIVNEAIQILRDKNAKLDCGSLKLLKGEKEGVLEEDLEKYLWEMKSPNISDEQFQELLSDALEDIIKYDEILIENDGRIDLTDQKDILNQHLLQIFHSDVPLENISDKDWYAIESNLLLFIYLGIICSLFFLFKIKSFFFLRRAYKSRISELVHFSLQRLFDQKCSYVSDPKSTYPYVAISHLRDDMLINEFNVDQRHKIWSKVEKIVENNSNVRTRLAEINGDWIRAWEWIGII</sequence>
<evidence type="ECO:0008006" key="13">
    <source>
        <dbReference type="Google" id="ProtNLM"/>
    </source>
</evidence>
<evidence type="ECO:0000259" key="10">
    <source>
        <dbReference type="Pfam" id="PF12949"/>
    </source>
</evidence>
<evidence type="ECO:0000256" key="5">
    <source>
        <dbReference type="ARBA" id="ARBA00023136"/>
    </source>
</evidence>
<evidence type="ECO:0000313" key="11">
    <source>
        <dbReference type="EMBL" id="KTW27584.1"/>
    </source>
</evidence>
<name>A0A0W4ZGS2_PNEJ7</name>
<dbReference type="InterPro" id="IPR018996">
    <property type="entry name" value="Man1/Src1-like_C"/>
</dbReference>
<keyword evidence="6" id="KW-0539">Nucleus</keyword>
<feature type="domain" description="Man1/Src1-like C-terminal" evidence="9">
    <location>
        <begin position="317"/>
        <end position="650"/>
    </location>
</feature>
<dbReference type="Gene3D" id="1.10.10.1180">
    <property type="entry name" value="MAN1, winged-helix domain"/>
    <property type="match status" value="1"/>
</dbReference>
<comment type="subcellular location">
    <subcellularLocation>
        <location evidence="1">Nucleus inner membrane</location>
    </subcellularLocation>
</comment>
<evidence type="ECO:0000256" key="6">
    <source>
        <dbReference type="ARBA" id="ARBA00023242"/>
    </source>
</evidence>
<feature type="domain" description="HeH/LEM" evidence="10">
    <location>
        <begin position="13"/>
        <end position="45"/>
    </location>
</feature>
<dbReference type="GeneID" id="28941601"/>
<feature type="compositionally biased region" description="Basic and acidic residues" evidence="7">
    <location>
        <begin position="61"/>
        <end position="76"/>
    </location>
</feature>
<keyword evidence="12" id="KW-1185">Reference proteome</keyword>
<dbReference type="InterPro" id="IPR044780">
    <property type="entry name" value="Heh2/Src1"/>
</dbReference>
<dbReference type="Pfam" id="PF12949">
    <property type="entry name" value="HeH"/>
    <property type="match status" value="1"/>
</dbReference>
<dbReference type="PANTHER" id="PTHR47808">
    <property type="entry name" value="INNER NUCLEAR MEMBRANE PROTEIN HEH2-RELATED"/>
    <property type="match status" value="1"/>
</dbReference>
<evidence type="ECO:0000259" key="9">
    <source>
        <dbReference type="Pfam" id="PF09402"/>
    </source>
</evidence>
<evidence type="ECO:0000256" key="4">
    <source>
        <dbReference type="ARBA" id="ARBA00022989"/>
    </source>
</evidence>
<feature type="transmembrane region" description="Helical" evidence="8">
    <location>
        <begin position="306"/>
        <end position="326"/>
    </location>
</feature>
<keyword evidence="5 8" id="KW-0472">Membrane</keyword>
<keyword evidence="2" id="KW-0597">Phosphoprotein</keyword>
<dbReference type="GO" id="GO:0034399">
    <property type="term" value="C:nuclear periphery"/>
    <property type="evidence" value="ECO:0007669"/>
    <property type="project" value="TreeGrafter"/>
</dbReference>